<dbReference type="Proteomes" id="UP001152795">
    <property type="component" value="Unassembled WGS sequence"/>
</dbReference>
<comment type="caution">
    <text evidence="1">The sequence shown here is derived from an EMBL/GenBank/DDBJ whole genome shotgun (WGS) entry which is preliminary data.</text>
</comment>
<dbReference type="EMBL" id="CACRXK020015756">
    <property type="protein sequence ID" value="CAB4028830.1"/>
    <property type="molecule type" value="Genomic_DNA"/>
</dbReference>
<dbReference type="AlphaFoldDB" id="A0A6S7JIJ2"/>
<reference evidence="1" key="1">
    <citation type="submission" date="2020-04" db="EMBL/GenBank/DDBJ databases">
        <authorList>
            <person name="Alioto T."/>
            <person name="Alioto T."/>
            <person name="Gomez Garrido J."/>
        </authorList>
    </citation>
    <scope>NUCLEOTIDE SEQUENCE</scope>
    <source>
        <strain evidence="1">A484AB</strain>
    </source>
</reference>
<evidence type="ECO:0000313" key="1">
    <source>
        <dbReference type="EMBL" id="CAB4028830.1"/>
    </source>
</evidence>
<gene>
    <name evidence="1" type="ORF">PACLA_8A084511</name>
</gene>
<proteinExistence type="predicted"/>
<protein>
    <submittedName>
        <fullName evidence="1">Uncharacterized protein</fullName>
    </submittedName>
</protein>
<sequence length="380" mass="43710">MSFIRPSFINISITTCTYLISITTYFCWSSAGKSAPAFLARLNKPTESLTFKLGEAMKRKICGTKKICILIFSLTIFTAIYRVFFGGENNEDRFIASGSCLISTSTTPKKFLYLVMGKNCLPVHFRGECNIGNGSTCNCDIIMFGYKEKCDEAKNGNLEHVEHIHRYGTTWNSGRNYLYEHAMKRETAYLYYIFVDEDASMRPNVDSNVNVTSLGLWRSFENFLVEYEPAVGITAYCHGKSHRCKWQRNKPGGNGVYVLSGYLFDACFNAFHHDALPYLLPYNLKNENKSWIYSQHYVATLAKHYFSGSVLIYGNVNIVNGGHREYPRTSDPERFKEQDLVISKYVDLITKSRKKPEWKRRINVSETTDEHFCMCYKRIT</sequence>
<organism evidence="1 2">
    <name type="scientific">Paramuricea clavata</name>
    <name type="common">Red gorgonian</name>
    <name type="synonym">Violescent sea-whip</name>
    <dbReference type="NCBI Taxonomy" id="317549"/>
    <lineage>
        <taxon>Eukaryota</taxon>
        <taxon>Metazoa</taxon>
        <taxon>Cnidaria</taxon>
        <taxon>Anthozoa</taxon>
        <taxon>Octocorallia</taxon>
        <taxon>Malacalcyonacea</taxon>
        <taxon>Plexauridae</taxon>
        <taxon>Paramuricea</taxon>
    </lineage>
</organism>
<name>A0A6S7JIJ2_PARCT</name>
<keyword evidence="2" id="KW-1185">Reference proteome</keyword>
<evidence type="ECO:0000313" key="2">
    <source>
        <dbReference type="Proteomes" id="UP001152795"/>
    </source>
</evidence>
<dbReference type="OrthoDB" id="5951206at2759"/>
<accession>A0A6S7JIJ2</accession>